<evidence type="ECO:0000313" key="1">
    <source>
        <dbReference type="EMBL" id="SNT45795.1"/>
    </source>
</evidence>
<evidence type="ECO:0000313" key="2">
    <source>
        <dbReference type="Proteomes" id="UP000198280"/>
    </source>
</evidence>
<sequence length="64" mass="7342">MSDDVLVESWIHVENDREDLKQITTDPRRVLSDVREAVEDWQKMRDAAPALPGIGCRQASHQRA</sequence>
<accession>A0A239MSY9</accession>
<keyword evidence="2" id="KW-1185">Reference proteome</keyword>
<proteinExistence type="predicted"/>
<reference evidence="1 2" key="1">
    <citation type="submission" date="2017-06" db="EMBL/GenBank/DDBJ databases">
        <authorList>
            <person name="Kim H.J."/>
            <person name="Triplett B.A."/>
        </authorList>
    </citation>
    <scope>NUCLEOTIDE SEQUENCE [LARGE SCALE GENOMIC DNA]</scope>
    <source>
        <strain evidence="1 2">CGMCC 4.1858</strain>
    </source>
</reference>
<name>A0A239MSY9_9ACTN</name>
<dbReference type="Proteomes" id="UP000198280">
    <property type="component" value="Unassembled WGS sequence"/>
</dbReference>
<organism evidence="1 2">
    <name type="scientific">Actinacidiphila glaucinigra</name>
    <dbReference type="NCBI Taxonomy" id="235986"/>
    <lineage>
        <taxon>Bacteria</taxon>
        <taxon>Bacillati</taxon>
        <taxon>Actinomycetota</taxon>
        <taxon>Actinomycetes</taxon>
        <taxon>Kitasatosporales</taxon>
        <taxon>Streptomycetaceae</taxon>
        <taxon>Actinacidiphila</taxon>
    </lineage>
</organism>
<gene>
    <name evidence="1" type="ORF">SAMN05216252_12736</name>
</gene>
<dbReference type="AlphaFoldDB" id="A0A239MSY9"/>
<protein>
    <submittedName>
        <fullName evidence="1">Glutamate dehydrogenase</fullName>
    </submittedName>
</protein>
<dbReference type="EMBL" id="FZOF01000027">
    <property type="protein sequence ID" value="SNT45795.1"/>
    <property type="molecule type" value="Genomic_DNA"/>
</dbReference>